<feature type="region of interest" description="Disordered" evidence="1">
    <location>
        <begin position="1"/>
        <end position="28"/>
    </location>
</feature>
<protein>
    <submittedName>
        <fullName evidence="3">Methylase involved in ubiquinone/menaquinone biosynthesis</fullName>
    </submittedName>
</protein>
<dbReference type="InterPro" id="IPR013217">
    <property type="entry name" value="Methyltransf_12"/>
</dbReference>
<dbReference type="AlphaFoldDB" id="D1BJP6"/>
<keyword evidence="3" id="KW-0808">Transferase</keyword>
<gene>
    <name evidence="3" type="ordered locus">Sked_03350</name>
</gene>
<feature type="domain" description="Methyltransferase type 12" evidence="2">
    <location>
        <begin position="63"/>
        <end position="162"/>
    </location>
</feature>
<feature type="compositionally biased region" description="Basic residues" evidence="1">
    <location>
        <begin position="1"/>
        <end position="11"/>
    </location>
</feature>
<dbReference type="PANTHER" id="PTHR43591:SF24">
    <property type="entry name" value="2-METHOXY-6-POLYPRENYL-1,4-BENZOQUINOL METHYLASE, MITOCHONDRIAL"/>
    <property type="match status" value="1"/>
</dbReference>
<dbReference type="EMBL" id="CP001819">
    <property type="protein sequence ID" value="ACZ20302.1"/>
    <property type="molecule type" value="Genomic_DNA"/>
</dbReference>
<reference evidence="3 4" key="1">
    <citation type="journal article" date="2009" name="Stand. Genomic Sci.">
        <title>Complete genome sequence of Sanguibacter keddieii type strain (ST-74).</title>
        <authorList>
            <person name="Ivanova N."/>
            <person name="Sikorski J."/>
            <person name="Sims D."/>
            <person name="Brettin T."/>
            <person name="Detter J.C."/>
            <person name="Han C."/>
            <person name="Lapidus A."/>
            <person name="Copeland A."/>
            <person name="Glavina Del Rio T."/>
            <person name="Nolan M."/>
            <person name="Chen F."/>
            <person name="Lucas S."/>
            <person name="Tice H."/>
            <person name="Cheng J.F."/>
            <person name="Bruce D."/>
            <person name="Goodwin L."/>
            <person name="Pitluck S."/>
            <person name="Pati A."/>
            <person name="Mavromatis K."/>
            <person name="Chen A."/>
            <person name="Palaniappan K."/>
            <person name="D'haeseleer P."/>
            <person name="Chain P."/>
            <person name="Bristow J."/>
            <person name="Eisen J.A."/>
            <person name="Markowitz V."/>
            <person name="Hugenholtz P."/>
            <person name="Goker M."/>
            <person name="Pukall R."/>
            <person name="Klenk H.P."/>
            <person name="Kyrpides N.C."/>
        </authorList>
    </citation>
    <scope>NUCLEOTIDE SEQUENCE [LARGE SCALE GENOMIC DNA]</scope>
    <source>
        <strain evidence="4">ATCC 51767 / DSM 10542 / NCFB 3025 / ST-74</strain>
    </source>
</reference>
<evidence type="ECO:0000256" key="1">
    <source>
        <dbReference type="SAM" id="MobiDB-lite"/>
    </source>
</evidence>
<keyword evidence="4" id="KW-1185">Reference proteome</keyword>
<dbReference type="Pfam" id="PF08242">
    <property type="entry name" value="Methyltransf_12"/>
    <property type="match status" value="1"/>
</dbReference>
<evidence type="ECO:0000313" key="4">
    <source>
        <dbReference type="Proteomes" id="UP000000322"/>
    </source>
</evidence>
<dbReference type="GO" id="GO:0008168">
    <property type="term" value="F:methyltransferase activity"/>
    <property type="evidence" value="ECO:0007669"/>
    <property type="project" value="UniProtKB-KW"/>
</dbReference>
<organism evidence="3 4">
    <name type="scientific">Sanguibacter keddieii (strain ATCC 51767 / DSM 10542 / NCFB 3025 / ST-74)</name>
    <dbReference type="NCBI Taxonomy" id="446469"/>
    <lineage>
        <taxon>Bacteria</taxon>
        <taxon>Bacillati</taxon>
        <taxon>Actinomycetota</taxon>
        <taxon>Actinomycetes</taxon>
        <taxon>Micrococcales</taxon>
        <taxon>Sanguibacteraceae</taxon>
        <taxon>Sanguibacter</taxon>
    </lineage>
</organism>
<dbReference type="STRING" id="446469.Sked_03350"/>
<evidence type="ECO:0000259" key="2">
    <source>
        <dbReference type="Pfam" id="PF08242"/>
    </source>
</evidence>
<dbReference type="InterPro" id="IPR029063">
    <property type="entry name" value="SAM-dependent_MTases_sf"/>
</dbReference>
<dbReference type="eggNOG" id="COG2226">
    <property type="taxonomic scope" value="Bacteria"/>
</dbReference>
<dbReference type="SUPFAM" id="SSF53335">
    <property type="entry name" value="S-adenosyl-L-methionine-dependent methyltransferases"/>
    <property type="match status" value="1"/>
</dbReference>
<dbReference type="Proteomes" id="UP000000322">
    <property type="component" value="Chromosome"/>
</dbReference>
<dbReference type="KEGG" id="ske:Sked_03350"/>
<dbReference type="GO" id="GO:0032259">
    <property type="term" value="P:methylation"/>
    <property type="evidence" value="ECO:0007669"/>
    <property type="project" value="UniProtKB-KW"/>
</dbReference>
<dbReference type="Gene3D" id="3.40.50.150">
    <property type="entry name" value="Vaccinia Virus protein VP39"/>
    <property type="match status" value="1"/>
</dbReference>
<evidence type="ECO:0000313" key="3">
    <source>
        <dbReference type="EMBL" id="ACZ20302.1"/>
    </source>
</evidence>
<dbReference type="RefSeq" id="WP_012865371.1">
    <property type="nucleotide sequence ID" value="NC_013521.1"/>
</dbReference>
<name>D1BJP6_SANKS</name>
<dbReference type="HOGENOM" id="CLU_066439_1_0_11"/>
<dbReference type="PANTHER" id="PTHR43591">
    <property type="entry name" value="METHYLTRANSFERASE"/>
    <property type="match status" value="1"/>
</dbReference>
<proteinExistence type="predicted"/>
<sequence>MTHSHHHAHGHTHTDRPGHGPAPEGDTGMAELLDLDATLGASVLAGALDAAAAALGRAPRSIVDLGAGTGTGTLALAARFPGAQVHSLDATATMLERLTDSADAAGLTDRVTTHLVDLDGDWPAELPGPVDLAWAALSLHHVSDPGQVLRQAYGALAPGGVLVVTEMAGAATWSPTDLGSGVNGLGDRFDAALATYGYPVTAEWTTALGEACFAPVERRETSFEASATTTDGARYMALHLAKNRDRIADDLSPEDLAGLDATIAALEAGTSGLRSTSGRIVWVAVRPADDRTTTPTTPTQDGDAR</sequence>
<keyword evidence="3" id="KW-0830">Ubiquinone</keyword>
<accession>D1BJP6</accession>
<dbReference type="CDD" id="cd02440">
    <property type="entry name" value="AdoMet_MTases"/>
    <property type="match status" value="1"/>
</dbReference>
<dbReference type="OrthoDB" id="3382693at2"/>
<keyword evidence="3" id="KW-0489">Methyltransferase</keyword>